<proteinExistence type="predicted"/>
<protein>
    <submittedName>
        <fullName evidence="2">RING-type domain-containing protein</fullName>
    </submittedName>
</protein>
<feature type="coiled-coil region" evidence="1">
    <location>
        <begin position="244"/>
        <end position="274"/>
    </location>
</feature>
<evidence type="ECO:0000313" key="3">
    <source>
        <dbReference type="Proteomes" id="UP001642464"/>
    </source>
</evidence>
<gene>
    <name evidence="2" type="ORF">SCF082_LOCUS36823</name>
</gene>
<keyword evidence="3" id="KW-1185">Reference proteome</keyword>
<comment type="caution">
    <text evidence="2">The sequence shown here is derived from an EMBL/GenBank/DDBJ whole genome shotgun (WGS) entry which is preliminary data.</text>
</comment>
<feature type="coiled-coil region" evidence="1">
    <location>
        <begin position="122"/>
        <end position="187"/>
    </location>
</feature>
<sequence>MSEGLRALCAQCQQPLNSATVASGCNHLFHKVCLIEGAGCGRCGATLRPTDCLSLYNLCCQEDHEDVSDIMAAAARIRASLEGLDDVDEAIFDNSFFQAQGASEVEEVALLCLMRERIGSRRVELEDERTQLCTARERLEVQQRKLRAQQSCKRKREEEALKLKKEIRSLVEQHDQISGELNQVRQRDAILEYWEALRHGKDDEALQKLIKLVGLVSHPWKMLSHVARLRDHFRKQRDHHDRDRALADQREKRAKREIAELERTLKDLKEQQHK</sequence>
<evidence type="ECO:0000256" key="1">
    <source>
        <dbReference type="SAM" id="Coils"/>
    </source>
</evidence>
<organism evidence="2 3">
    <name type="scientific">Durusdinium trenchii</name>
    <dbReference type="NCBI Taxonomy" id="1381693"/>
    <lineage>
        <taxon>Eukaryota</taxon>
        <taxon>Sar</taxon>
        <taxon>Alveolata</taxon>
        <taxon>Dinophyceae</taxon>
        <taxon>Suessiales</taxon>
        <taxon>Symbiodiniaceae</taxon>
        <taxon>Durusdinium</taxon>
    </lineage>
</organism>
<evidence type="ECO:0000313" key="2">
    <source>
        <dbReference type="EMBL" id="CAK9076332.1"/>
    </source>
</evidence>
<accession>A0ABP0PJY3</accession>
<dbReference type="EMBL" id="CAXAMM010036847">
    <property type="protein sequence ID" value="CAK9076332.1"/>
    <property type="molecule type" value="Genomic_DNA"/>
</dbReference>
<keyword evidence="1" id="KW-0175">Coiled coil</keyword>
<dbReference type="Proteomes" id="UP001642464">
    <property type="component" value="Unassembled WGS sequence"/>
</dbReference>
<dbReference type="PROSITE" id="PS51257">
    <property type="entry name" value="PROKAR_LIPOPROTEIN"/>
    <property type="match status" value="1"/>
</dbReference>
<reference evidence="2 3" key="1">
    <citation type="submission" date="2024-02" db="EMBL/GenBank/DDBJ databases">
        <authorList>
            <person name="Chen Y."/>
            <person name="Shah S."/>
            <person name="Dougan E. K."/>
            <person name="Thang M."/>
            <person name="Chan C."/>
        </authorList>
    </citation>
    <scope>NUCLEOTIDE SEQUENCE [LARGE SCALE GENOMIC DNA]</scope>
</reference>
<name>A0ABP0PJY3_9DINO</name>